<evidence type="ECO:0000313" key="3">
    <source>
        <dbReference type="EMBL" id="SMY21288.1"/>
    </source>
</evidence>
<feature type="compositionally biased region" description="Basic residues" evidence="1">
    <location>
        <begin position="432"/>
        <end position="447"/>
    </location>
</feature>
<feature type="region of interest" description="Disordered" evidence="1">
    <location>
        <begin position="189"/>
        <end position="215"/>
    </location>
</feature>
<dbReference type="Gene3D" id="1.10.238.10">
    <property type="entry name" value="EF-hand"/>
    <property type="match status" value="1"/>
</dbReference>
<dbReference type="InterPro" id="IPR011992">
    <property type="entry name" value="EF-hand-dom_pair"/>
</dbReference>
<protein>
    <recommendedName>
        <fullName evidence="2">EH domain-containing protein</fullName>
    </recommendedName>
</protein>
<feature type="compositionally biased region" description="Basic and acidic residues" evidence="1">
    <location>
        <begin position="448"/>
        <end position="459"/>
    </location>
</feature>
<name>A0A1Y6LD74_ZYMTR</name>
<dbReference type="GO" id="GO:0006897">
    <property type="term" value="P:endocytosis"/>
    <property type="evidence" value="ECO:0007669"/>
    <property type="project" value="TreeGrafter"/>
</dbReference>
<feature type="compositionally biased region" description="Low complexity" evidence="1">
    <location>
        <begin position="73"/>
        <end position="91"/>
    </location>
</feature>
<accession>A0A1Y6LD74</accession>
<organism evidence="3 4">
    <name type="scientific">Zymoseptoria tritici ST99CH_1A5</name>
    <dbReference type="NCBI Taxonomy" id="1276529"/>
    <lineage>
        <taxon>Eukaryota</taxon>
        <taxon>Fungi</taxon>
        <taxon>Dikarya</taxon>
        <taxon>Ascomycota</taxon>
        <taxon>Pezizomycotina</taxon>
        <taxon>Dothideomycetes</taxon>
        <taxon>Dothideomycetidae</taxon>
        <taxon>Mycosphaerellales</taxon>
        <taxon>Mycosphaerellaceae</taxon>
        <taxon>Zymoseptoria</taxon>
    </lineage>
</organism>
<dbReference type="SUPFAM" id="SSF47473">
    <property type="entry name" value="EF-hand"/>
    <property type="match status" value="1"/>
</dbReference>
<dbReference type="AlphaFoldDB" id="A0A1Y6LD74"/>
<feature type="domain" description="EH" evidence="2">
    <location>
        <begin position="486"/>
        <end position="575"/>
    </location>
</feature>
<dbReference type="SMART" id="SM00027">
    <property type="entry name" value="EH"/>
    <property type="match status" value="1"/>
</dbReference>
<feature type="compositionally biased region" description="Low complexity" evidence="1">
    <location>
        <begin position="256"/>
        <end position="268"/>
    </location>
</feature>
<dbReference type="EMBL" id="LT882677">
    <property type="protein sequence ID" value="SMY21288.1"/>
    <property type="molecule type" value="Genomic_DNA"/>
</dbReference>
<dbReference type="GO" id="GO:0005886">
    <property type="term" value="C:plasma membrane"/>
    <property type="evidence" value="ECO:0007669"/>
    <property type="project" value="TreeGrafter"/>
</dbReference>
<dbReference type="Pfam" id="PF12763">
    <property type="entry name" value="EH"/>
    <property type="match status" value="1"/>
</dbReference>
<feature type="region of interest" description="Disordered" evidence="1">
    <location>
        <begin position="229"/>
        <end position="300"/>
    </location>
</feature>
<dbReference type="Proteomes" id="UP000215453">
    <property type="component" value="Chromosome 2"/>
</dbReference>
<sequence length="582" mass="63349">MPGPQHSPSSRTSSIASVDTIASQASNNAFLGATTAFGRPAPLQRVSTNVIRRSPGDGGALAAASVATKDNASTSRRPPSRSPGGSASSGMGRDRTMLDLSSGSSLSAPHQGPITRHKSPSQQAAALAASRAQPATSQQKPAIAPKPRRLSASSRSTIEDYTNKPTDDTSIPPTNALVDLFERRQRLALSPTVKRPSPISVSAPREIPIESPKPVRSGITSMIRLEVEQAKQHGQHTSQAALDKRSSDIHAGNGGESSNDSFASASESLNPSSPRKASPAKTARGNHNMSLATPRDDVDAFRETKRRLASVSPMRNTVSQAMPIRPLSRSSTIQSARSVQAQYNQAYPRRMTPLTTGDQLANALVASSLASSRAPSPTRLEPPPVPHHRRKSHHTLGFGRTPSPAKGVGMLQTLRPQNSSSSSDSDDELHPYRRHKKKRLVRKHPNKHHEGDRKRWRDAVTERERKRYEGVWAANKGIHISLTPEEQELSRHATDAGQAAIADQVSNIVTREIWNRSRLPEATLETVWDLVDNRSTGRLDKMEFVVGLWLIDQRLKGRKLPVRITDSIWDSVRGMQGIKIRK</sequence>
<feature type="compositionally biased region" description="Basic and acidic residues" evidence="1">
    <location>
        <begin position="157"/>
        <end position="167"/>
    </location>
</feature>
<evidence type="ECO:0000259" key="2">
    <source>
        <dbReference type="PROSITE" id="PS50031"/>
    </source>
</evidence>
<evidence type="ECO:0000256" key="1">
    <source>
        <dbReference type="SAM" id="MobiDB-lite"/>
    </source>
</evidence>
<dbReference type="PROSITE" id="PS50031">
    <property type="entry name" value="EH"/>
    <property type="match status" value="1"/>
</dbReference>
<feature type="compositionally biased region" description="Polar residues" evidence="1">
    <location>
        <begin position="99"/>
        <end position="108"/>
    </location>
</feature>
<dbReference type="InterPro" id="IPR000261">
    <property type="entry name" value="EH_dom"/>
</dbReference>
<dbReference type="GO" id="GO:0005737">
    <property type="term" value="C:cytoplasm"/>
    <property type="evidence" value="ECO:0007669"/>
    <property type="project" value="TreeGrafter"/>
</dbReference>
<reference evidence="3 4" key="1">
    <citation type="submission" date="2016-10" db="EMBL/GenBank/DDBJ databases">
        <authorList>
            <person name="Varghese N."/>
        </authorList>
    </citation>
    <scope>NUCLEOTIDE SEQUENCE [LARGE SCALE GENOMIC DNA]</scope>
</reference>
<evidence type="ECO:0000313" key="4">
    <source>
        <dbReference type="Proteomes" id="UP000215453"/>
    </source>
</evidence>
<dbReference type="PANTHER" id="PTHR11216">
    <property type="entry name" value="EH DOMAIN"/>
    <property type="match status" value="1"/>
</dbReference>
<feature type="compositionally biased region" description="Low complexity" evidence="1">
    <location>
        <begin position="120"/>
        <end position="135"/>
    </location>
</feature>
<proteinExistence type="predicted"/>
<dbReference type="GO" id="GO:0016197">
    <property type="term" value="P:endosomal transport"/>
    <property type="evidence" value="ECO:0007669"/>
    <property type="project" value="TreeGrafter"/>
</dbReference>
<feature type="region of interest" description="Disordered" evidence="1">
    <location>
        <begin position="47"/>
        <end position="175"/>
    </location>
</feature>
<feature type="region of interest" description="Disordered" evidence="1">
    <location>
        <begin position="368"/>
        <end position="459"/>
    </location>
</feature>
<gene>
    <name evidence="3" type="ORF">ZT1A5_G2725</name>
</gene>
<dbReference type="CDD" id="cd00052">
    <property type="entry name" value="EH"/>
    <property type="match status" value="1"/>
</dbReference>